<feature type="domain" description="Cell envelope-related transcriptional attenuator" evidence="2">
    <location>
        <begin position="87"/>
        <end position="230"/>
    </location>
</feature>
<gene>
    <name evidence="3" type="ORF">UC3_01953</name>
</gene>
<dbReference type="AlphaFoldDB" id="R3W5R8"/>
<evidence type="ECO:0000259" key="2">
    <source>
        <dbReference type="Pfam" id="PF03816"/>
    </source>
</evidence>
<evidence type="ECO:0000313" key="4">
    <source>
        <dbReference type="Proteomes" id="UP000013785"/>
    </source>
</evidence>
<organism evidence="3 4">
    <name type="scientific">Enterococcus phoeniculicola ATCC BAA-412</name>
    <dbReference type="NCBI Taxonomy" id="1158610"/>
    <lineage>
        <taxon>Bacteria</taxon>
        <taxon>Bacillati</taxon>
        <taxon>Bacillota</taxon>
        <taxon>Bacilli</taxon>
        <taxon>Lactobacillales</taxon>
        <taxon>Enterococcaceae</taxon>
        <taxon>Enterococcus</taxon>
    </lineage>
</organism>
<reference evidence="3 4" key="1">
    <citation type="submission" date="2013-02" db="EMBL/GenBank/DDBJ databases">
        <title>The Genome Sequence of Enterococcus phoeniculicola BAA-412.</title>
        <authorList>
            <consortium name="The Broad Institute Genome Sequencing Platform"/>
            <consortium name="The Broad Institute Genome Sequencing Center for Infectious Disease"/>
            <person name="Earl A.M."/>
            <person name="Gilmore M.S."/>
            <person name="Lebreton F."/>
            <person name="Walker B."/>
            <person name="Young S.K."/>
            <person name="Zeng Q."/>
            <person name="Gargeya S."/>
            <person name="Fitzgerald M."/>
            <person name="Haas B."/>
            <person name="Abouelleil A."/>
            <person name="Alvarado L."/>
            <person name="Arachchi H.M."/>
            <person name="Berlin A.M."/>
            <person name="Chapman S.B."/>
            <person name="Dewar J."/>
            <person name="Goldberg J."/>
            <person name="Griggs A."/>
            <person name="Gujja S."/>
            <person name="Hansen M."/>
            <person name="Howarth C."/>
            <person name="Imamovic A."/>
            <person name="Larimer J."/>
            <person name="McCowan C."/>
            <person name="Murphy C."/>
            <person name="Neiman D."/>
            <person name="Pearson M."/>
            <person name="Priest M."/>
            <person name="Roberts A."/>
            <person name="Saif S."/>
            <person name="Shea T."/>
            <person name="Sisk P."/>
            <person name="Sykes S."/>
            <person name="Wortman J."/>
            <person name="Nusbaum C."/>
            <person name="Birren B."/>
        </authorList>
    </citation>
    <scope>NUCLEOTIDE SEQUENCE [LARGE SCALE GENOMIC DNA]</scope>
    <source>
        <strain evidence="3 4">ATCC BAA-412</strain>
    </source>
</reference>
<dbReference type="STRING" id="154621.RV11_GL003205"/>
<evidence type="ECO:0000313" key="3">
    <source>
        <dbReference type="EMBL" id="EOL42976.1"/>
    </source>
</evidence>
<dbReference type="Gene3D" id="3.40.630.190">
    <property type="entry name" value="LCP protein"/>
    <property type="match status" value="1"/>
</dbReference>
<dbReference type="HOGENOM" id="CLU_016455_2_2_9"/>
<dbReference type="NCBIfam" id="TIGR00350">
    <property type="entry name" value="lytR_cpsA_psr"/>
    <property type="match status" value="1"/>
</dbReference>
<proteinExistence type="inferred from homology"/>
<dbReference type="InterPro" id="IPR050922">
    <property type="entry name" value="LytR/CpsA/Psr_CW_biosynth"/>
</dbReference>
<name>R3W5R8_9ENTE</name>
<dbReference type="OrthoDB" id="27330at2"/>
<dbReference type="PANTHER" id="PTHR33392">
    <property type="entry name" value="POLYISOPRENYL-TEICHOIC ACID--PEPTIDOGLYCAN TEICHOIC ACID TRANSFERASE TAGU"/>
    <property type="match status" value="1"/>
</dbReference>
<dbReference type="RefSeq" id="WP_010768615.1">
    <property type="nucleotide sequence ID" value="NZ_ASWE01000002.1"/>
</dbReference>
<dbReference type="Pfam" id="PF03816">
    <property type="entry name" value="LytR_cpsA_psr"/>
    <property type="match status" value="1"/>
</dbReference>
<dbReference type="eggNOG" id="COG1316">
    <property type="taxonomic scope" value="Bacteria"/>
</dbReference>
<accession>R3W5R8</accession>
<dbReference type="InterPro" id="IPR004474">
    <property type="entry name" value="LytR_CpsA_psr"/>
</dbReference>
<comment type="similarity">
    <text evidence="1">Belongs to the LytR/CpsA/Psr (LCP) family.</text>
</comment>
<dbReference type="EMBL" id="AJAT01000016">
    <property type="protein sequence ID" value="EOL42976.1"/>
    <property type="molecule type" value="Genomic_DNA"/>
</dbReference>
<protein>
    <recommendedName>
        <fullName evidence="2">Cell envelope-related transcriptional attenuator domain-containing protein</fullName>
    </recommendedName>
</protein>
<dbReference type="PANTHER" id="PTHR33392:SF6">
    <property type="entry name" value="POLYISOPRENYL-TEICHOIC ACID--PEPTIDOGLYCAN TEICHOIC ACID TRANSFERASE TAGU"/>
    <property type="match status" value="1"/>
</dbReference>
<sequence>MKKYRFVKIVLLIVFLLFIVIAVSFGKIYFDVKKTLNQSYEKVERKGKYKYKAIHLSQQPDEEKLSPLNILLLGIDTGDLGRIDQGRSDALILATINPKNKTVLFTSIARDTYTEIVGYGSTDKINHAYAFGGTSMSVNTVSNLLDTPVDYYVSLNMKGVEELIDAVGGITINNPLKFEYEGETFKIGDTYLDGTKGLKYIRMRYDDPEGDYGRQKRERQVVQGIANSLKSINNFTLYQKILEILGENMKTNIAMDDIFKLYTKYLGSINTQNSEQLMGTGFMLNDISYQKVSDAELKRVRDKIHRELENR</sequence>
<comment type="caution">
    <text evidence="3">The sequence shown here is derived from an EMBL/GenBank/DDBJ whole genome shotgun (WGS) entry which is preliminary data.</text>
</comment>
<dbReference type="Proteomes" id="UP000013785">
    <property type="component" value="Unassembled WGS sequence"/>
</dbReference>
<keyword evidence="4" id="KW-1185">Reference proteome</keyword>
<dbReference type="PATRIC" id="fig|1158610.3.peg.1947"/>
<evidence type="ECO:0000256" key="1">
    <source>
        <dbReference type="ARBA" id="ARBA00006068"/>
    </source>
</evidence>